<evidence type="ECO:0000313" key="1">
    <source>
        <dbReference type="EMBL" id="KAK7077623.1"/>
    </source>
</evidence>
<organism evidence="1 2">
    <name type="scientific">Halocaridina rubra</name>
    <name type="common">Hawaiian red shrimp</name>
    <dbReference type="NCBI Taxonomy" id="373956"/>
    <lineage>
        <taxon>Eukaryota</taxon>
        <taxon>Metazoa</taxon>
        <taxon>Ecdysozoa</taxon>
        <taxon>Arthropoda</taxon>
        <taxon>Crustacea</taxon>
        <taxon>Multicrustacea</taxon>
        <taxon>Malacostraca</taxon>
        <taxon>Eumalacostraca</taxon>
        <taxon>Eucarida</taxon>
        <taxon>Decapoda</taxon>
        <taxon>Pleocyemata</taxon>
        <taxon>Caridea</taxon>
        <taxon>Atyoidea</taxon>
        <taxon>Atyidae</taxon>
        <taxon>Halocaridina</taxon>
    </lineage>
</organism>
<dbReference type="EMBL" id="JAXCGZ010008476">
    <property type="protein sequence ID" value="KAK7077623.1"/>
    <property type="molecule type" value="Genomic_DNA"/>
</dbReference>
<dbReference type="AlphaFoldDB" id="A0AAN8XBY0"/>
<accession>A0AAN8XBY0</accession>
<comment type="caution">
    <text evidence="1">The sequence shown here is derived from an EMBL/GenBank/DDBJ whole genome shotgun (WGS) entry which is preliminary data.</text>
</comment>
<gene>
    <name evidence="1" type="ORF">SK128_020606</name>
</gene>
<reference evidence="1 2" key="1">
    <citation type="submission" date="2023-11" db="EMBL/GenBank/DDBJ databases">
        <title>Halocaridina rubra genome assembly.</title>
        <authorList>
            <person name="Smith C."/>
        </authorList>
    </citation>
    <scope>NUCLEOTIDE SEQUENCE [LARGE SCALE GENOMIC DNA]</scope>
    <source>
        <strain evidence="1">EP-1</strain>
        <tissue evidence="1">Whole</tissue>
    </source>
</reference>
<evidence type="ECO:0000313" key="2">
    <source>
        <dbReference type="Proteomes" id="UP001381693"/>
    </source>
</evidence>
<name>A0AAN8XBY0_HALRR</name>
<feature type="non-terminal residue" evidence="1">
    <location>
        <position position="155"/>
    </location>
</feature>
<proteinExistence type="predicted"/>
<keyword evidence="2" id="KW-1185">Reference proteome</keyword>
<sequence>MHRKLSFPLLIETIYSNVFYFIVKSFHYPHLSLHYSYAIRNVLQLRLHKPYIQPNGTLIKTVSHILQQLDTTVPTAENSLEAPPLKLANPGIFFTFPPSLQGRPSCPTETASIESNSNSFFRRFYPTPIYTDGSLQLDGAAGSAIFSPETEAMEG</sequence>
<dbReference type="Proteomes" id="UP001381693">
    <property type="component" value="Unassembled WGS sequence"/>
</dbReference>
<protein>
    <submittedName>
        <fullName evidence="1">Uncharacterized protein</fullName>
    </submittedName>
</protein>